<dbReference type="PANTHER" id="PTHR12689">
    <property type="entry name" value="A1 CISTRON SPLICING FACTOR AAR2-RELATED"/>
    <property type="match status" value="1"/>
</dbReference>
<dbReference type="Pfam" id="PF20981">
    <property type="entry name" value="AAR2_1st"/>
    <property type="match status" value="1"/>
</dbReference>
<evidence type="ECO:0000259" key="2">
    <source>
        <dbReference type="Pfam" id="PF05282"/>
    </source>
</evidence>
<accession>A0A7S3M7T8</accession>
<dbReference type="AlphaFoldDB" id="A0A7S3M7T8"/>
<gene>
    <name evidence="4" type="ORF">SELO1098_LOCUS15049</name>
</gene>
<organism evidence="4">
    <name type="scientific">Spumella elongata</name>
    <dbReference type="NCBI Taxonomy" id="89044"/>
    <lineage>
        <taxon>Eukaryota</taxon>
        <taxon>Sar</taxon>
        <taxon>Stramenopiles</taxon>
        <taxon>Ochrophyta</taxon>
        <taxon>Chrysophyceae</taxon>
        <taxon>Chromulinales</taxon>
        <taxon>Chromulinaceae</taxon>
        <taxon>Spumella</taxon>
    </lineage>
</organism>
<proteinExistence type="inferred from homology"/>
<feature type="domain" description="AAR2 C-terminal" evidence="2">
    <location>
        <begin position="144"/>
        <end position="284"/>
    </location>
</feature>
<name>A0A7S3M7T8_9STRA</name>
<evidence type="ECO:0000259" key="3">
    <source>
        <dbReference type="Pfam" id="PF20981"/>
    </source>
</evidence>
<dbReference type="Gene3D" id="1.25.40.550">
    <property type="entry name" value="Aar2, C-terminal domain-like"/>
    <property type="match status" value="1"/>
</dbReference>
<dbReference type="InterPro" id="IPR038516">
    <property type="entry name" value="AAR2_N_sf"/>
</dbReference>
<sequence length="540" mass="60273">MVGNKDIHVKRWDTSQEEILPRIDLSEASLRNLHHSLAIGELNEYLGPYPLQQHHTWKNITNFISIDVLERADCSLCSLIYPGDDSDVLVLERTPAQTTRNKHGGHSSEAVKPYFPDSARIARFSDLQMIEMELIESLPPGPNRASTVTAMMMDKSTLVEYMITHIHQGSWSQFLGEIQLSFVLFMVLYSYPALKQWKLFVYSVCSSERLLQNNQPFTSAFLRMLFGQLNFAPADFFENELSTQNFLRPTITALFSALSGPGLNPTLLEHKKRLRTFLQKKFNLHETEPFESVDASTGMQVTYEEEDFYNIAEEDLPTFVSEEEVRSYLGNGGEDDNGSAKTERGMEVAVDFDGIEDMRLRDTTQSVFNVRTGSTANDSTTDEMSTVEGFHQRWADIDNALGQAPGGDKLAVGSGRIGEDLLVERGAQGSHNYTFGKSTTESAPVQSVVTAPMTASEQEAALFSWRYPLVYESMLLAQGREDMVMAAMRILEEGNLIASGASASNTVGNIAMGNTASSDVSSLRYKEAERFVEYELGTRP</sequence>
<dbReference type="Gene3D" id="2.60.34.20">
    <property type="match status" value="1"/>
</dbReference>
<dbReference type="InterPro" id="IPR038514">
    <property type="entry name" value="AAR2_C_sf"/>
</dbReference>
<evidence type="ECO:0000313" key="4">
    <source>
        <dbReference type="EMBL" id="CAE0286208.1"/>
    </source>
</evidence>
<dbReference type="InterPro" id="IPR033648">
    <property type="entry name" value="AAR2_C"/>
</dbReference>
<dbReference type="CDD" id="cd13778">
    <property type="entry name" value="Aar2_C"/>
    <property type="match status" value="1"/>
</dbReference>
<reference evidence="4" key="1">
    <citation type="submission" date="2021-01" db="EMBL/GenBank/DDBJ databases">
        <authorList>
            <person name="Corre E."/>
            <person name="Pelletier E."/>
            <person name="Niang G."/>
            <person name="Scheremetjew M."/>
            <person name="Finn R."/>
            <person name="Kale V."/>
            <person name="Holt S."/>
            <person name="Cochrane G."/>
            <person name="Meng A."/>
            <person name="Brown T."/>
            <person name="Cohen L."/>
        </authorList>
    </citation>
    <scope>NUCLEOTIDE SEQUENCE</scope>
    <source>
        <strain evidence="4">CCAP 955/1</strain>
    </source>
</reference>
<evidence type="ECO:0000256" key="1">
    <source>
        <dbReference type="ARBA" id="ARBA00006281"/>
    </source>
</evidence>
<dbReference type="EMBL" id="HBIC01029816">
    <property type="protein sequence ID" value="CAE0286208.1"/>
    <property type="molecule type" value="Transcribed_RNA"/>
</dbReference>
<dbReference type="Pfam" id="PF05282">
    <property type="entry name" value="AAR2"/>
    <property type="match status" value="1"/>
</dbReference>
<dbReference type="InterPro" id="IPR007946">
    <property type="entry name" value="AAR2"/>
</dbReference>
<dbReference type="InterPro" id="IPR033647">
    <property type="entry name" value="Aar2_N"/>
</dbReference>
<dbReference type="GO" id="GO:0000244">
    <property type="term" value="P:spliceosomal tri-snRNP complex assembly"/>
    <property type="evidence" value="ECO:0007669"/>
    <property type="project" value="TreeGrafter"/>
</dbReference>
<feature type="domain" description="AAR2 N-terminal" evidence="3">
    <location>
        <begin position="4"/>
        <end position="71"/>
    </location>
</feature>
<protein>
    <submittedName>
        <fullName evidence="4">Uncharacterized protein</fullName>
    </submittedName>
</protein>
<dbReference type="PANTHER" id="PTHR12689:SF4">
    <property type="entry name" value="PROTEIN AAR2 HOMOLOG"/>
    <property type="match status" value="1"/>
</dbReference>
<comment type="similarity">
    <text evidence="1">Belongs to the AAR2 family.</text>
</comment>